<accession>A0A133XVW8</accession>
<evidence type="ECO:0000313" key="2">
    <source>
        <dbReference type="Proteomes" id="UP000070675"/>
    </source>
</evidence>
<dbReference type="GO" id="GO:0005829">
    <property type="term" value="C:cytosol"/>
    <property type="evidence" value="ECO:0007669"/>
    <property type="project" value="TreeGrafter"/>
</dbReference>
<dbReference type="PATRIC" id="fig|1393034.3.peg.432"/>
<dbReference type="EMBL" id="LSCR01000006">
    <property type="protein sequence ID" value="KXB35084.1"/>
    <property type="molecule type" value="Genomic_DNA"/>
</dbReference>
<dbReference type="InterPro" id="IPR005583">
    <property type="entry name" value="YaaA"/>
</dbReference>
<evidence type="ECO:0000313" key="1">
    <source>
        <dbReference type="EMBL" id="KXB35084.1"/>
    </source>
</evidence>
<proteinExistence type="predicted"/>
<gene>
    <name evidence="1" type="ORF">HMPREF3192_00449</name>
</gene>
<dbReference type="Pfam" id="PF03883">
    <property type="entry name" value="H2O2_YaaD"/>
    <property type="match status" value="2"/>
</dbReference>
<dbReference type="GO" id="GO:0033194">
    <property type="term" value="P:response to hydroperoxide"/>
    <property type="evidence" value="ECO:0007669"/>
    <property type="project" value="TreeGrafter"/>
</dbReference>
<dbReference type="Proteomes" id="UP000070675">
    <property type="component" value="Unassembled WGS sequence"/>
</dbReference>
<dbReference type="PANTHER" id="PTHR30283">
    <property type="entry name" value="PEROXIDE STRESS RESPONSE PROTEIN YAAA"/>
    <property type="match status" value="1"/>
</dbReference>
<dbReference type="AlphaFoldDB" id="A0A133XVW8"/>
<reference evidence="2" key="1">
    <citation type="submission" date="2016-01" db="EMBL/GenBank/DDBJ databases">
        <authorList>
            <person name="Mitreva M."/>
            <person name="Pepin K.H."/>
            <person name="Mihindukulasuriya K.A."/>
            <person name="Fulton R."/>
            <person name="Fronick C."/>
            <person name="O'Laughlin M."/>
            <person name="Miner T."/>
            <person name="Herter B."/>
            <person name="Rosa B.A."/>
            <person name="Cordes M."/>
            <person name="Tomlinson C."/>
            <person name="Wollam A."/>
            <person name="Palsikar V.B."/>
            <person name="Mardis E.R."/>
            <person name="Wilson R.K."/>
        </authorList>
    </citation>
    <scope>NUCLEOTIDE SEQUENCE [LARGE SCALE GENOMIC DNA]</scope>
    <source>
        <strain evidence="2">DNF00019</strain>
    </source>
</reference>
<dbReference type="STRING" id="1393034.HMPREF3192_00449"/>
<dbReference type="PANTHER" id="PTHR30283:SF4">
    <property type="entry name" value="PEROXIDE STRESS RESISTANCE PROTEIN YAAA"/>
    <property type="match status" value="1"/>
</dbReference>
<comment type="caution">
    <text evidence="1">The sequence shown here is derived from an EMBL/GenBank/DDBJ whole genome shotgun (WGS) entry which is preliminary data.</text>
</comment>
<organism evidence="1 2">
    <name type="scientific">Atopobium deltae</name>
    <dbReference type="NCBI Taxonomy" id="1393034"/>
    <lineage>
        <taxon>Bacteria</taxon>
        <taxon>Bacillati</taxon>
        <taxon>Actinomycetota</taxon>
        <taxon>Coriobacteriia</taxon>
        <taxon>Coriobacteriales</taxon>
        <taxon>Atopobiaceae</taxon>
        <taxon>Atopobium</taxon>
    </lineage>
</organism>
<keyword evidence="2" id="KW-1185">Reference proteome</keyword>
<protein>
    <submittedName>
        <fullName evidence="1">Uncharacterized protein</fullName>
    </submittedName>
</protein>
<name>A0A133XVW8_9ACTN</name>
<sequence>MQITDDIPHATSVPVYLERALAMAKILNACDTSQLKTLWKCSDALAQQNVQNLPALVDSLQKLATQLAEKGTAADGQISQRELLTTCGLSVQSAAIISYNGIQYQHIAASVMQAHELAWLQEHLRILSGLYGILRPLDTVFPYRLEMRAQFGPAHISVTREATIGREDKLLREQQARDQGLQGQQLRDVYEGWGTTLAQALTNEAKDVHIMNLASQEYAKAITPYVAAEAVTTCLFMTHDARTGRLVQRSPEIKAARGSFIRWCAEQGVSTTEDCKHFADRQYFFDKVLSDEKTMVFVKRA</sequence>